<gene>
    <name evidence="2" type="ORF">KSZ_66820</name>
</gene>
<dbReference type="InterPro" id="IPR000182">
    <property type="entry name" value="GNAT_dom"/>
</dbReference>
<dbReference type="SUPFAM" id="SSF55729">
    <property type="entry name" value="Acyl-CoA N-acyltransferases (Nat)"/>
    <property type="match status" value="1"/>
</dbReference>
<proteinExistence type="predicted"/>
<comment type="caution">
    <text evidence="2">The sequence shown here is derived from an EMBL/GenBank/DDBJ whole genome shotgun (WGS) entry which is preliminary data.</text>
</comment>
<accession>A0ABQ3VTN4</accession>
<evidence type="ECO:0000259" key="1">
    <source>
        <dbReference type="PROSITE" id="PS51186"/>
    </source>
</evidence>
<dbReference type="PROSITE" id="PS51186">
    <property type="entry name" value="GNAT"/>
    <property type="match status" value="1"/>
</dbReference>
<reference evidence="2 3" key="1">
    <citation type="journal article" date="2021" name="Int. J. Syst. Evol. Microbiol.">
        <title>Reticulibacter mediterranei gen. nov., sp. nov., within the new family Reticulibacteraceae fam. nov., and Ktedonospora formicarum gen. nov., sp. nov., Ktedonobacter robiniae sp. nov., Dictyobacter formicarum sp. nov. and Dictyobacter arantiisoli sp. nov., belonging to the class Ktedonobacteria.</title>
        <authorList>
            <person name="Yabe S."/>
            <person name="Zheng Y."/>
            <person name="Wang C.M."/>
            <person name="Sakai Y."/>
            <person name="Abe K."/>
            <person name="Yokota A."/>
            <person name="Donadio S."/>
            <person name="Cavaletti L."/>
            <person name="Monciardini P."/>
        </authorList>
    </citation>
    <scope>NUCLEOTIDE SEQUENCE [LARGE SCALE GENOMIC DNA]</scope>
    <source>
        <strain evidence="2 3">SOSP1-9</strain>
    </source>
</reference>
<keyword evidence="3" id="KW-1185">Reference proteome</keyword>
<dbReference type="PANTHER" id="PTHR43328">
    <property type="entry name" value="ACETYLTRANSFERASE-RELATED"/>
    <property type="match status" value="1"/>
</dbReference>
<dbReference type="Pfam" id="PF13302">
    <property type="entry name" value="Acetyltransf_3"/>
    <property type="match status" value="1"/>
</dbReference>
<organism evidence="2 3">
    <name type="scientific">Dictyobacter formicarum</name>
    <dbReference type="NCBI Taxonomy" id="2778368"/>
    <lineage>
        <taxon>Bacteria</taxon>
        <taxon>Bacillati</taxon>
        <taxon>Chloroflexota</taxon>
        <taxon>Ktedonobacteria</taxon>
        <taxon>Ktedonobacterales</taxon>
        <taxon>Dictyobacteraceae</taxon>
        <taxon>Dictyobacter</taxon>
    </lineage>
</organism>
<dbReference type="EMBL" id="BNJJ01000026">
    <property type="protein sequence ID" value="GHO88676.1"/>
    <property type="molecule type" value="Genomic_DNA"/>
</dbReference>
<evidence type="ECO:0000313" key="3">
    <source>
        <dbReference type="Proteomes" id="UP000635565"/>
    </source>
</evidence>
<dbReference type="Gene3D" id="3.40.630.30">
    <property type="match status" value="1"/>
</dbReference>
<sequence length="169" mass="18955">MERVLFDSETYDLQLRDVVESDLPIFFENQLDADANHMAAFTAKDPTNREAFMAHWQRILGDESGVIQTIVVDGQVAGNVSIYRDEELDGPEVSYWIGRPYWGKGVATRALSEFLAHVVKTRPLYARAAKDNIGSLRVLDKCGFSRIGEGKGFANARGAEIEEFLLKLE</sequence>
<protein>
    <submittedName>
        <fullName evidence="2">N-acetyltransferase</fullName>
    </submittedName>
</protein>
<evidence type="ECO:0000313" key="2">
    <source>
        <dbReference type="EMBL" id="GHO88676.1"/>
    </source>
</evidence>
<feature type="domain" description="N-acetyltransferase" evidence="1">
    <location>
        <begin position="13"/>
        <end position="169"/>
    </location>
</feature>
<name>A0ABQ3VTN4_9CHLR</name>
<dbReference type="PANTHER" id="PTHR43328:SF1">
    <property type="entry name" value="N-ACETYLTRANSFERASE DOMAIN-CONTAINING PROTEIN"/>
    <property type="match status" value="1"/>
</dbReference>
<dbReference type="InterPro" id="IPR016181">
    <property type="entry name" value="Acyl_CoA_acyltransferase"/>
</dbReference>
<dbReference type="RefSeq" id="WP_201366231.1">
    <property type="nucleotide sequence ID" value="NZ_BNJJ01000026.1"/>
</dbReference>
<dbReference type="Proteomes" id="UP000635565">
    <property type="component" value="Unassembled WGS sequence"/>
</dbReference>